<feature type="domain" description="Peptidase S26" evidence="2">
    <location>
        <begin position="34"/>
        <end position="192"/>
    </location>
</feature>
<feature type="transmembrane region" description="Helical" evidence="1">
    <location>
        <begin position="34"/>
        <end position="53"/>
    </location>
</feature>
<evidence type="ECO:0000313" key="4">
    <source>
        <dbReference type="Proteomes" id="UP000218934"/>
    </source>
</evidence>
<protein>
    <submittedName>
        <fullName evidence="3">S26 family signal peptidase</fullName>
    </submittedName>
</protein>
<gene>
    <name evidence="3" type="ORF">COO09_11655</name>
</gene>
<evidence type="ECO:0000256" key="1">
    <source>
        <dbReference type="SAM" id="Phobius"/>
    </source>
</evidence>
<dbReference type="RefSeq" id="WP_066962689.1">
    <property type="nucleotide sequence ID" value="NZ_CP023449.1"/>
</dbReference>
<proteinExistence type="predicted"/>
<dbReference type="Gene3D" id="2.10.109.10">
    <property type="entry name" value="Umud Fragment, subunit A"/>
    <property type="match status" value="1"/>
</dbReference>
<keyword evidence="1" id="KW-1133">Transmembrane helix</keyword>
<dbReference type="GO" id="GO:0006465">
    <property type="term" value="P:signal peptide processing"/>
    <property type="evidence" value="ECO:0007669"/>
    <property type="project" value="InterPro"/>
</dbReference>
<sequence>MTKHRTSLSNAPHLAWGDQLRAARARRRALGRRAAIIASGIALLGGTMIFPPVPRLLWNASASAPIGLYAVTPGASIDVGDMVVARVPEPWRAMAARRHYIPANVPLVKRVAAGPGDEVCALGQEITINGQHVADRHIRDGRNRTMPVWYGCQHLRGKQYFLLMSGNTASFDGRYFGLTDESLLIGKARLLWAR</sequence>
<dbReference type="Proteomes" id="UP000218934">
    <property type="component" value="Unassembled WGS sequence"/>
</dbReference>
<keyword evidence="1" id="KW-0472">Membrane</keyword>
<keyword evidence="4" id="KW-1185">Reference proteome</keyword>
<evidence type="ECO:0000313" key="3">
    <source>
        <dbReference type="EMBL" id="PCE41977.1"/>
    </source>
</evidence>
<accession>A0A2A4FWB7</accession>
<reference evidence="3 4" key="1">
    <citation type="submission" date="2017-09" db="EMBL/GenBank/DDBJ databases">
        <title>The Catabolism of 3,6-Dichlorosalicylic acid is Initiated by the Cytochrome P450 Monooxygenase DsmABC in Rhizorhabdus dicambivorans Ndbn-20.</title>
        <authorList>
            <person name="Na L."/>
        </authorList>
    </citation>
    <scope>NUCLEOTIDE SEQUENCE [LARGE SCALE GENOMIC DNA]</scope>
    <source>
        <strain evidence="3 4">Ndbn-20m</strain>
    </source>
</reference>
<dbReference type="EMBL" id="NWUF01000010">
    <property type="protein sequence ID" value="PCE41977.1"/>
    <property type="molecule type" value="Genomic_DNA"/>
</dbReference>
<organism evidence="3 4">
    <name type="scientific">Rhizorhabdus dicambivorans</name>
    <dbReference type="NCBI Taxonomy" id="1850238"/>
    <lineage>
        <taxon>Bacteria</taxon>
        <taxon>Pseudomonadati</taxon>
        <taxon>Pseudomonadota</taxon>
        <taxon>Alphaproteobacteria</taxon>
        <taxon>Sphingomonadales</taxon>
        <taxon>Sphingomonadaceae</taxon>
        <taxon>Rhizorhabdus</taxon>
    </lineage>
</organism>
<dbReference type="InterPro" id="IPR036286">
    <property type="entry name" value="LexA/Signal_pep-like_sf"/>
</dbReference>
<name>A0A2A4FWB7_9SPHN</name>
<dbReference type="OrthoDB" id="5360818at2"/>
<dbReference type="AlphaFoldDB" id="A0A2A4FWB7"/>
<comment type="caution">
    <text evidence="3">The sequence shown here is derived from an EMBL/GenBank/DDBJ whole genome shotgun (WGS) entry which is preliminary data.</text>
</comment>
<dbReference type="SUPFAM" id="SSF51306">
    <property type="entry name" value="LexA/Signal peptidase"/>
    <property type="match status" value="1"/>
</dbReference>
<keyword evidence="1" id="KW-0812">Transmembrane</keyword>
<dbReference type="Pfam" id="PF10502">
    <property type="entry name" value="Peptidase_S26"/>
    <property type="match status" value="1"/>
</dbReference>
<dbReference type="InterPro" id="IPR019533">
    <property type="entry name" value="Peptidase_S26"/>
</dbReference>
<dbReference type="KEGG" id="rdi:CMV14_17955"/>
<dbReference type="GO" id="GO:0004252">
    <property type="term" value="F:serine-type endopeptidase activity"/>
    <property type="evidence" value="ECO:0007669"/>
    <property type="project" value="InterPro"/>
</dbReference>
<evidence type="ECO:0000259" key="2">
    <source>
        <dbReference type="Pfam" id="PF10502"/>
    </source>
</evidence>